<evidence type="ECO:0000256" key="8">
    <source>
        <dbReference type="SAM" id="MobiDB-lite"/>
    </source>
</evidence>
<feature type="compositionally biased region" description="Basic residues" evidence="8">
    <location>
        <begin position="670"/>
        <end position="679"/>
    </location>
</feature>
<dbReference type="Gene3D" id="3.90.70.10">
    <property type="entry name" value="Cysteine proteinases"/>
    <property type="match status" value="2"/>
</dbReference>
<keyword evidence="7" id="KW-0788">Thiol protease</keyword>
<dbReference type="AlphaFoldDB" id="A0A0F4YW93"/>
<dbReference type="EMBL" id="LASV01000164">
    <property type="protein sequence ID" value="KKA21893.1"/>
    <property type="molecule type" value="Genomic_DNA"/>
</dbReference>
<comment type="catalytic activity">
    <reaction evidence="1">
        <text>Thiol-dependent hydrolysis of ester, thioester, amide, peptide and isopeptide bonds formed by the C-terminal Gly of ubiquitin (a 76-residue protein attached to proteins as an intracellular targeting signal).</text>
        <dbReference type="EC" id="3.4.19.12"/>
    </reaction>
</comment>
<sequence>MSGIQRFLTRREKQRRYGKQDKELSGVLLGPQFRGFFASANATSAYDKDEEKKLKNLERRIASLGISGLKPEHYLYALRSKCAQGDEDKAFEMLLILEDSIEGIIRGYAPSTKLLGAENRNGVTCYLDALLFAMFARLDCFEAILYKSFNDEPRRKLSIILRLWVNLLRSGKLITTDITEHLQKSLSECGWPEAAELRQQDASEAFTFITEKLELPLLTLKMDIYHTGKEDAVDDHKFVNERLLEVAIPPEHPDGSAITLEDCLESYFNNKIEVKRYLERRHTIGSVRSFDSTAKETSVHVETVEVGSSASSPIHTGSPRVDEGRPLSPAVDTNLLQNSPLRRASIVQERFIPDKDGQNGESGEGSTTPHRSRQRKGSYRKEVMMPAWQFFSLIPWYTDNTPTNDAQVAAHFSLKRPILGMCLKRYSVLPNGKAIRLNTYIDVPIEIGLPHFIQDDKMDDNGPLYGNFKLSLQSVVCHRGDSVDSGHYIALVRGTSSNAAQQASGSLDSNATLGPDASEQWMRFDDLAPERITLVDIEQALREESPYLLFYQIVPIDEEGEEIQNRASYTEAEEDVDGPVAVYVSSAACTDDDPPETSAPGSARLSFEITRPDTEESRQSQRRQSVSFSDALRNSSHEDNSGNLQVNSAARSDQSTPKERGRGSFSLSRRTSRGLKSRSRSGGEEQGSENRLSAAFSRFANLRLSREKLPSDSNSAIEDGDEPTKGGGSLGDDNTADITPSMTENEGKRTNGRTTKPRNGKRTERFARVRRGKQPERECIVM</sequence>
<dbReference type="RefSeq" id="XP_013328505.1">
    <property type="nucleotide sequence ID" value="XM_013473051.1"/>
</dbReference>
<evidence type="ECO:0000259" key="9">
    <source>
        <dbReference type="PROSITE" id="PS50235"/>
    </source>
</evidence>
<feature type="compositionally biased region" description="Polar residues" evidence="8">
    <location>
        <begin position="641"/>
        <end position="655"/>
    </location>
</feature>
<evidence type="ECO:0000256" key="4">
    <source>
        <dbReference type="ARBA" id="ARBA00022670"/>
    </source>
</evidence>
<dbReference type="GO" id="GO:0005634">
    <property type="term" value="C:nucleus"/>
    <property type="evidence" value="ECO:0007669"/>
    <property type="project" value="UniProtKB-SubCell"/>
</dbReference>
<dbReference type="OrthoDB" id="6287070at2759"/>
<dbReference type="CDD" id="cd02670">
    <property type="entry name" value="Peptidase_C19N"/>
    <property type="match status" value="1"/>
</dbReference>
<feature type="compositionally biased region" description="Polar residues" evidence="8">
    <location>
        <begin position="306"/>
        <end position="315"/>
    </location>
</feature>
<keyword evidence="11" id="KW-1185">Reference proteome</keyword>
<feature type="region of interest" description="Disordered" evidence="8">
    <location>
        <begin position="588"/>
        <end position="692"/>
    </location>
</feature>
<organism evidence="10 11">
    <name type="scientific">Rasamsonia emersonii (strain ATCC 16479 / CBS 393.64 / IMI 116815)</name>
    <dbReference type="NCBI Taxonomy" id="1408163"/>
    <lineage>
        <taxon>Eukaryota</taxon>
        <taxon>Fungi</taxon>
        <taxon>Dikarya</taxon>
        <taxon>Ascomycota</taxon>
        <taxon>Pezizomycotina</taxon>
        <taxon>Eurotiomycetes</taxon>
        <taxon>Eurotiomycetidae</taxon>
        <taxon>Eurotiales</taxon>
        <taxon>Trichocomaceae</taxon>
        <taxon>Rasamsonia</taxon>
    </lineage>
</organism>
<dbReference type="EC" id="3.4.19.12" evidence="3"/>
<dbReference type="GeneID" id="25316406"/>
<keyword evidence="5" id="KW-0833">Ubl conjugation pathway</keyword>
<dbReference type="STRING" id="1408163.A0A0F4YW93"/>
<evidence type="ECO:0000256" key="7">
    <source>
        <dbReference type="ARBA" id="ARBA00022807"/>
    </source>
</evidence>
<dbReference type="PROSITE" id="PS50235">
    <property type="entry name" value="USP_3"/>
    <property type="match status" value="1"/>
</dbReference>
<dbReference type="Proteomes" id="UP000053958">
    <property type="component" value="Unassembled WGS sequence"/>
</dbReference>
<evidence type="ECO:0000313" key="11">
    <source>
        <dbReference type="Proteomes" id="UP000053958"/>
    </source>
</evidence>
<name>A0A0F4YW93_RASE3</name>
<dbReference type="GO" id="GO:0004843">
    <property type="term" value="F:cysteine-type deubiquitinase activity"/>
    <property type="evidence" value="ECO:0007669"/>
    <property type="project" value="UniProtKB-EC"/>
</dbReference>
<dbReference type="GO" id="GO:0005829">
    <property type="term" value="C:cytosol"/>
    <property type="evidence" value="ECO:0007669"/>
    <property type="project" value="TreeGrafter"/>
</dbReference>
<evidence type="ECO:0000256" key="5">
    <source>
        <dbReference type="ARBA" id="ARBA00022786"/>
    </source>
</evidence>
<feature type="domain" description="USP" evidence="9">
    <location>
        <begin position="115"/>
        <end position="554"/>
    </location>
</feature>
<dbReference type="InterPro" id="IPR001394">
    <property type="entry name" value="Peptidase_C19_UCH"/>
</dbReference>
<comment type="caution">
    <text evidence="10">The sequence shown here is derived from an EMBL/GenBank/DDBJ whole genome shotgun (WGS) entry which is preliminary data.</text>
</comment>
<evidence type="ECO:0000256" key="1">
    <source>
        <dbReference type="ARBA" id="ARBA00000707"/>
    </source>
</evidence>
<evidence type="ECO:0000256" key="3">
    <source>
        <dbReference type="ARBA" id="ARBA00012759"/>
    </source>
</evidence>
<dbReference type="Pfam" id="PF00443">
    <property type="entry name" value="UCH"/>
    <property type="match status" value="1"/>
</dbReference>
<dbReference type="InterPro" id="IPR038765">
    <property type="entry name" value="Papain-like_cys_pep_sf"/>
</dbReference>
<feature type="compositionally biased region" description="Basic and acidic residues" evidence="8">
    <location>
        <begin position="610"/>
        <end position="619"/>
    </location>
</feature>
<dbReference type="InterPro" id="IPR050164">
    <property type="entry name" value="Peptidase_C19"/>
</dbReference>
<dbReference type="SUPFAM" id="SSF54001">
    <property type="entry name" value="Cysteine proteinases"/>
    <property type="match status" value="1"/>
</dbReference>
<feature type="region of interest" description="Disordered" evidence="8">
    <location>
        <begin position="301"/>
        <end position="379"/>
    </location>
</feature>
<dbReference type="GO" id="GO:0016579">
    <property type="term" value="P:protein deubiquitination"/>
    <property type="evidence" value="ECO:0007669"/>
    <property type="project" value="InterPro"/>
</dbReference>
<keyword evidence="4" id="KW-0645">Protease</keyword>
<dbReference type="InterPro" id="IPR028889">
    <property type="entry name" value="USP"/>
</dbReference>
<evidence type="ECO:0000256" key="6">
    <source>
        <dbReference type="ARBA" id="ARBA00022801"/>
    </source>
</evidence>
<keyword evidence="6" id="KW-0378">Hydrolase</keyword>
<reference evidence="10 11" key="1">
    <citation type="submission" date="2015-04" db="EMBL/GenBank/DDBJ databases">
        <authorList>
            <person name="Heijne W.H."/>
            <person name="Fedorova N.D."/>
            <person name="Nierman W.C."/>
            <person name="Vollebregt A.W."/>
            <person name="Zhao Z."/>
            <person name="Wu L."/>
            <person name="Kumar M."/>
            <person name="Stam H."/>
            <person name="van den Berg M.A."/>
            <person name="Pel H.J."/>
        </authorList>
    </citation>
    <scope>NUCLEOTIDE SEQUENCE [LARGE SCALE GENOMIC DNA]</scope>
    <source>
        <strain evidence="10 11">CBS 393.64</strain>
    </source>
</reference>
<evidence type="ECO:0000313" key="10">
    <source>
        <dbReference type="EMBL" id="KKA21893.1"/>
    </source>
</evidence>
<feature type="compositionally biased region" description="Basic and acidic residues" evidence="8">
    <location>
        <begin position="761"/>
        <end position="782"/>
    </location>
</feature>
<accession>A0A0F4YW93</accession>
<evidence type="ECO:0000256" key="2">
    <source>
        <dbReference type="ARBA" id="ARBA00009085"/>
    </source>
</evidence>
<protein>
    <recommendedName>
        <fullName evidence="3">ubiquitinyl hydrolase 1</fullName>
        <ecNumber evidence="3">3.4.19.12</ecNumber>
    </recommendedName>
</protein>
<proteinExistence type="inferred from homology"/>
<dbReference type="GO" id="GO:0006508">
    <property type="term" value="P:proteolysis"/>
    <property type="evidence" value="ECO:0007669"/>
    <property type="project" value="UniProtKB-KW"/>
</dbReference>
<dbReference type="PANTHER" id="PTHR24006:SF722">
    <property type="entry name" value="UBIQUITIN CARBOXYL-TERMINAL HYDROLASE 48"/>
    <property type="match status" value="1"/>
</dbReference>
<dbReference type="PANTHER" id="PTHR24006">
    <property type="entry name" value="UBIQUITIN CARBOXYL-TERMINAL HYDROLASE"/>
    <property type="match status" value="1"/>
</dbReference>
<feature type="compositionally biased region" description="Polar residues" evidence="8">
    <location>
        <begin position="359"/>
        <end position="369"/>
    </location>
</feature>
<feature type="region of interest" description="Disordered" evidence="8">
    <location>
        <begin position="707"/>
        <end position="782"/>
    </location>
</feature>
<comment type="similarity">
    <text evidence="2">Belongs to the peptidase C19 family.</text>
</comment>
<gene>
    <name evidence="10" type="ORF">T310_4057</name>
</gene>